<dbReference type="EMBL" id="CP013695">
    <property type="protein sequence ID" value="ALU31743.1"/>
    <property type="molecule type" value="Genomic_DNA"/>
</dbReference>
<protein>
    <submittedName>
        <fullName evidence="2">Uncharacterized protein</fullName>
    </submittedName>
</protein>
<evidence type="ECO:0000313" key="3">
    <source>
        <dbReference type="Proteomes" id="UP000060043"/>
    </source>
</evidence>
<reference evidence="3 4" key="1">
    <citation type="submission" date="2015-12" db="EMBL/GenBank/DDBJ databases">
        <title>A stable core within a dynamic pangenome in Sulfolobus acidocaldarius.</title>
        <authorList>
            <person name="Anderson R."/>
            <person name="Kouris A."/>
            <person name="Seward C."/>
            <person name="Campbell K."/>
            <person name="Whitaker R."/>
        </authorList>
    </citation>
    <scope>NUCLEOTIDE SEQUENCE [LARGE SCALE GENOMIC DNA]</scope>
    <source>
        <strain evidence="1 4">GG12-C01-09</strain>
        <strain evidence="2 3">NG05B_CO5_07</strain>
    </source>
</reference>
<organism evidence="2 3">
    <name type="scientific">Sulfolobus acidocaldarius</name>
    <dbReference type="NCBI Taxonomy" id="2285"/>
    <lineage>
        <taxon>Archaea</taxon>
        <taxon>Thermoproteota</taxon>
        <taxon>Thermoprotei</taxon>
        <taxon>Sulfolobales</taxon>
        <taxon>Sulfolobaceae</taxon>
        <taxon>Sulfolobus</taxon>
    </lineage>
</organism>
<evidence type="ECO:0000313" key="2">
    <source>
        <dbReference type="EMBL" id="ALU31743.1"/>
    </source>
</evidence>
<dbReference type="EMBL" id="CP013694">
    <property type="protein sequence ID" value="ALU29016.1"/>
    <property type="molecule type" value="Genomic_DNA"/>
</dbReference>
<evidence type="ECO:0000313" key="1">
    <source>
        <dbReference type="EMBL" id="ALU29016.1"/>
    </source>
</evidence>
<evidence type="ECO:0000313" key="4">
    <source>
        <dbReference type="Proteomes" id="UP000065473"/>
    </source>
</evidence>
<accession>A0A0U3H9V2</accession>
<dbReference type="Proteomes" id="UP000060043">
    <property type="component" value="Chromosome"/>
</dbReference>
<dbReference type="RefSeq" id="WP_015385472.1">
    <property type="nucleotide sequence ID" value="NZ_BHWZ01000001.1"/>
</dbReference>
<proteinExistence type="predicted"/>
<dbReference type="GeneID" id="14551197"/>
<gene>
    <name evidence="1" type="ORF">ATY89_03005</name>
    <name evidence="2" type="ORF">ATZ20_06030</name>
</gene>
<sequence length="81" mass="9312">MYLSVNKLKVDDLLSDFYDRAEVIVFKNRFDATEDILTKDEKEVLANVLVRRAQVLSEKGKLPKIGTPFADFLDKGFECKI</sequence>
<name>A0A0U3H9V2_9CREN</name>
<dbReference type="Proteomes" id="UP000065473">
    <property type="component" value="Chromosome"/>
</dbReference>
<dbReference type="AlphaFoldDB" id="A0A0U3H9V2"/>